<proteinExistence type="predicted"/>
<keyword evidence="2" id="KW-0031">Aminopeptidase</keyword>
<dbReference type="InterPro" id="IPR045175">
    <property type="entry name" value="M28_fam"/>
</dbReference>
<protein>
    <submittedName>
        <fullName evidence="2">Putative lipoprotein aminopeptidase LpqL</fullName>
    </submittedName>
</protein>
<dbReference type="Gene3D" id="3.50.30.30">
    <property type="match status" value="1"/>
</dbReference>
<dbReference type="GO" id="GO:0008235">
    <property type="term" value="F:metalloexopeptidase activity"/>
    <property type="evidence" value="ECO:0007669"/>
    <property type="project" value="InterPro"/>
</dbReference>
<dbReference type="InterPro" id="IPR006311">
    <property type="entry name" value="TAT_signal"/>
</dbReference>
<dbReference type="GO" id="GO:0004177">
    <property type="term" value="F:aminopeptidase activity"/>
    <property type="evidence" value="ECO:0007669"/>
    <property type="project" value="UniProtKB-KW"/>
</dbReference>
<evidence type="ECO:0000313" key="2">
    <source>
        <dbReference type="EMBL" id="GCE00736.1"/>
    </source>
</evidence>
<dbReference type="OrthoDB" id="345880at2"/>
<dbReference type="InterPro" id="IPR007484">
    <property type="entry name" value="Peptidase_M28"/>
</dbReference>
<feature type="domain" description="Peptidase M28" evidence="1">
    <location>
        <begin position="288"/>
        <end position="480"/>
    </location>
</feature>
<name>A0A401Z1T1_9ACTN</name>
<dbReference type="AlphaFoldDB" id="A0A401Z1T1"/>
<comment type="caution">
    <text evidence="2">The sequence shown here is derived from an EMBL/GenBank/DDBJ whole genome shotgun (WGS) entry which is preliminary data.</text>
</comment>
<keyword evidence="3" id="KW-1185">Reference proteome</keyword>
<reference evidence="2 3" key="1">
    <citation type="submission" date="2018-12" db="EMBL/GenBank/DDBJ databases">
        <title>Draft genome sequence of Embleya hyalina NBRC 13850T.</title>
        <authorList>
            <person name="Komaki H."/>
            <person name="Hosoyama A."/>
            <person name="Kimura A."/>
            <person name="Ichikawa N."/>
            <person name="Tamura T."/>
        </authorList>
    </citation>
    <scope>NUCLEOTIDE SEQUENCE [LARGE SCALE GENOMIC DNA]</scope>
    <source>
        <strain evidence="2 3">NBRC 13850</strain>
    </source>
</reference>
<evidence type="ECO:0000313" key="3">
    <source>
        <dbReference type="Proteomes" id="UP000286931"/>
    </source>
</evidence>
<dbReference type="PANTHER" id="PTHR12147">
    <property type="entry name" value="METALLOPEPTIDASE M28 FAMILY MEMBER"/>
    <property type="match status" value="1"/>
</dbReference>
<dbReference type="Gene3D" id="3.40.630.10">
    <property type="entry name" value="Zn peptidases"/>
    <property type="match status" value="1"/>
</dbReference>
<dbReference type="RefSeq" id="WP_126642439.1">
    <property type="nucleotide sequence ID" value="NZ_BIFH01000042.1"/>
</dbReference>
<dbReference type="Proteomes" id="UP000286931">
    <property type="component" value="Unassembled WGS sequence"/>
</dbReference>
<organism evidence="2 3">
    <name type="scientific">Embleya hyalina</name>
    <dbReference type="NCBI Taxonomy" id="516124"/>
    <lineage>
        <taxon>Bacteria</taxon>
        <taxon>Bacillati</taxon>
        <taxon>Actinomycetota</taxon>
        <taxon>Actinomycetes</taxon>
        <taxon>Kitasatosporales</taxon>
        <taxon>Streptomycetaceae</taxon>
        <taxon>Embleya</taxon>
    </lineage>
</organism>
<dbReference type="EMBL" id="BIFH01000042">
    <property type="protein sequence ID" value="GCE00736.1"/>
    <property type="molecule type" value="Genomic_DNA"/>
</dbReference>
<gene>
    <name evidence="2" type="ORF">EHYA_08462</name>
</gene>
<keyword evidence="2" id="KW-0645">Protease</keyword>
<dbReference type="PANTHER" id="PTHR12147:SF26">
    <property type="entry name" value="PEPTIDASE M28 DOMAIN-CONTAINING PROTEIN"/>
    <property type="match status" value="1"/>
</dbReference>
<keyword evidence="2" id="KW-0449">Lipoprotein</keyword>
<dbReference type="GO" id="GO:0006508">
    <property type="term" value="P:proteolysis"/>
    <property type="evidence" value="ECO:0007669"/>
    <property type="project" value="InterPro"/>
</dbReference>
<sequence length="493" mass="52648">MTAQDGNRVVEGVSRRRILGAMTAGAVASAGLAGRARAYGSPVGTPSAAGRVTAPVKRHMAMLDTIAARHGGNRAAGLPGYTHSALYVEEQLRRSGYRTRRQPFGYDRTDHIRDTVEQVRPRQRDVFHTVAEGVAASPAGGDTGELVIPRDAFGDAADSWEGIDARGKVALLQLRPNLLRGARREYVGGGYRGGGVTARHRIAADQTEAARRALIHARAAGITAALFYLDQADIPIGLFFDAPGDTELPPTGVVFSSDATALREDMKAGGATVRVELELRRRHVDTFNVLTELPDATADRHLIGAHLDSVPQGPGIDDNGSGSALLLHLAHVLAAEPARAPVRFCWWGGEEDGMRGSRHFVETEPLRPIRAYFNMDMVAAPNHVIGVYGNGPQRHFTDHFTAIGQPWLDGPVDGMSDQVPFLDAGIPVAGIDTVRSAPAELKNDREAELFGGTVGQPFDPRYHTAGDTITNVGIEALAICTTAGRAALRAISR</sequence>
<evidence type="ECO:0000259" key="1">
    <source>
        <dbReference type="Pfam" id="PF04389"/>
    </source>
</evidence>
<dbReference type="Pfam" id="PF04389">
    <property type="entry name" value="Peptidase_M28"/>
    <property type="match status" value="1"/>
</dbReference>
<dbReference type="PROSITE" id="PS51318">
    <property type="entry name" value="TAT"/>
    <property type="match status" value="1"/>
</dbReference>
<dbReference type="SUPFAM" id="SSF53187">
    <property type="entry name" value="Zn-dependent exopeptidases"/>
    <property type="match status" value="1"/>
</dbReference>
<accession>A0A401Z1T1</accession>
<keyword evidence="2" id="KW-0378">Hydrolase</keyword>